<proteinExistence type="predicted"/>
<gene>
    <name evidence="8" type="ORF">Trco_001937</name>
</gene>
<dbReference type="Gene3D" id="1.20.1740.10">
    <property type="entry name" value="Amino acid/polyamine transporter I"/>
    <property type="match status" value="1"/>
</dbReference>
<keyword evidence="9" id="KW-1185">Reference proteome</keyword>
<evidence type="ECO:0000256" key="7">
    <source>
        <dbReference type="SAM" id="Phobius"/>
    </source>
</evidence>
<dbReference type="GO" id="GO:0016020">
    <property type="term" value="C:membrane"/>
    <property type="evidence" value="ECO:0007669"/>
    <property type="project" value="UniProtKB-SubCell"/>
</dbReference>
<reference evidence="8" key="1">
    <citation type="submission" date="2021-08" db="EMBL/GenBank/DDBJ databases">
        <title>Chromosome-Level Trichoderma cornu-damae using Hi-C Data.</title>
        <authorList>
            <person name="Kim C.S."/>
        </authorList>
    </citation>
    <scope>NUCLEOTIDE SEQUENCE</scope>
    <source>
        <strain evidence="8">KA19-0412C</strain>
    </source>
</reference>
<evidence type="ECO:0000256" key="4">
    <source>
        <dbReference type="ARBA" id="ARBA00022989"/>
    </source>
</evidence>
<feature type="transmembrane region" description="Helical" evidence="7">
    <location>
        <begin position="379"/>
        <end position="399"/>
    </location>
</feature>
<evidence type="ECO:0000313" key="9">
    <source>
        <dbReference type="Proteomes" id="UP000827724"/>
    </source>
</evidence>
<keyword evidence="2" id="KW-0813">Transport</keyword>
<dbReference type="PANTHER" id="PTHR45649">
    <property type="entry name" value="AMINO-ACID PERMEASE BAT1"/>
    <property type="match status" value="1"/>
</dbReference>
<feature type="transmembrane region" description="Helical" evidence="7">
    <location>
        <begin position="478"/>
        <end position="500"/>
    </location>
</feature>
<dbReference type="Proteomes" id="UP000827724">
    <property type="component" value="Unassembled WGS sequence"/>
</dbReference>
<feature type="transmembrane region" description="Helical" evidence="7">
    <location>
        <begin position="281"/>
        <end position="302"/>
    </location>
</feature>
<dbReference type="OrthoDB" id="4476201at2759"/>
<dbReference type="EMBL" id="JAIWOZ010000002">
    <property type="protein sequence ID" value="KAH6608591.1"/>
    <property type="molecule type" value="Genomic_DNA"/>
</dbReference>
<evidence type="ECO:0000256" key="6">
    <source>
        <dbReference type="SAM" id="MobiDB-lite"/>
    </source>
</evidence>
<feature type="transmembrane region" description="Helical" evidence="7">
    <location>
        <begin position="199"/>
        <end position="218"/>
    </location>
</feature>
<dbReference type="PIRSF" id="PIRSF006060">
    <property type="entry name" value="AA_transporter"/>
    <property type="match status" value="1"/>
</dbReference>
<feature type="transmembrane region" description="Helical" evidence="7">
    <location>
        <begin position="238"/>
        <end position="260"/>
    </location>
</feature>
<feature type="transmembrane region" description="Helical" evidence="7">
    <location>
        <begin position="125"/>
        <end position="156"/>
    </location>
</feature>
<dbReference type="PANTHER" id="PTHR45649:SF24">
    <property type="entry name" value="TRANSPORT PROTEIN, PUTATIVE (AFU_ORTHOLOGUE AFUA_2G15150)-RELATED"/>
    <property type="match status" value="1"/>
</dbReference>
<evidence type="ECO:0000256" key="3">
    <source>
        <dbReference type="ARBA" id="ARBA00022692"/>
    </source>
</evidence>
<feature type="transmembrane region" description="Helical" evidence="7">
    <location>
        <begin position="322"/>
        <end position="343"/>
    </location>
</feature>
<dbReference type="InterPro" id="IPR002293">
    <property type="entry name" value="AA/rel_permease1"/>
</dbReference>
<feature type="compositionally biased region" description="Basic and acidic residues" evidence="6">
    <location>
        <begin position="1"/>
        <end position="10"/>
    </location>
</feature>
<feature type="region of interest" description="Disordered" evidence="6">
    <location>
        <begin position="1"/>
        <end position="25"/>
    </location>
</feature>
<feature type="transmembrane region" description="Helical" evidence="7">
    <location>
        <begin position="447"/>
        <end position="472"/>
    </location>
</feature>
<comment type="subcellular location">
    <subcellularLocation>
        <location evidence="1">Membrane</location>
        <topology evidence="1">Multi-pass membrane protein</topology>
    </subcellularLocation>
</comment>
<evidence type="ECO:0000256" key="2">
    <source>
        <dbReference type="ARBA" id="ARBA00022448"/>
    </source>
</evidence>
<keyword evidence="4 7" id="KW-1133">Transmembrane helix</keyword>
<comment type="caution">
    <text evidence="8">The sequence shown here is derived from an EMBL/GenBank/DDBJ whole genome shotgun (WGS) entry which is preliminary data.</text>
</comment>
<feature type="transmembrane region" description="Helical" evidence="7">
    <location>
        <begin position="79"/>
        <end position="104"/>
    </location>
</feature>
<dbReference type="AlphaFoldDB" id="A0A9P8QLN9"/>
<keyword evidence="5 7" id="KW-0472">Membrane</keyword>
<evidence type="ECO:0000256" key="1">
    <source>
        <dbReference type="ARBA" id="ARBA00004141"/>
    </source>
</evidence>
<evidence type="ECO:0000313" key="8">
    <source>
        <dbReference type="EMBL" id="KAH6608591.1"/>
    </source>
</evidence>
<protein>
    <submittedName>
        <fullName evidence="8">Amino acid transporter</fullName>
    </submittedName>
</protein>
<evidence type="ECO:0000256" key="5">
    <source>
        <dbReference type="ARBA" id="ARBA00023136"/>
    </source>
</evidence>
<accession>A0A9P8QLN9</accession>
<feature type="transmembrane region" description="Helical" evidence="7">
    <location>
        <begin position="168"/>
        <end position="187"/>
    </location>
</feature>
<feature type="transmembrane region" description="Helical" evidence="7">
    <location>
        <begin position="49"/>
        <end position="73"/>
    </location>
</feature>
<dbReference type="Pfam" id="PF13520">
    <property type="entry name" value="AA_permease_2"/>
    <property type="match status" value="1"/>
</dbReference>
<dbReference type="GO" id="GO:0022857">
    <property type="term" value="F:transmembrane transporter activity"/>
    <property type="evidence" value="ECO:0007669"/>
    <property type="project" value="InterPro"/>
</dbReference>
<keyword evidence="3 7" id="KW-0812">Transmembrane</keyword>
<name>A0A9P8QLN9_9HYPO</name>
<sequence>MDQQEDKLSEKAGLGPALEPSTTERTAQTVELIQLDHQAVRRDIGPLQIVALGFNIANSWAGVATAFSVALAAGGPVSLIYGNFVSAAMYGSAAVTLAELASVYPTAGGQYHFASIMAPKRFNRSISYACGMVATVSWIICSASVTSITSLCIASIAEFYNGHKATSWQLFLISQALNIVALGYNLFLLKRTQWVHNAAFFLTLSTFVAVSVVCLARGDKQPSSWVWTNFQPSSGWTPAVSFLTGLSTHAYMFGGLDAALHLAEETLDASKTVPKALMSTIGIGFLSGFVFSVAMTYCIPSLDIFANDPLPIYKLWRIASKSNTAGTVFLIVGIAIFTFILVATQQTTSRLLWALARDRGLVFSSHFSKLSPRLGDIPVAALMLDAGLIFLCGCISLGSTAAFNALIGAFSLMQMVSFAFPAALLLYRRRSEKVLPRKRAFRVPEMVGWACNIGTIVAAVVETVFFTFPIALPVTGSSMNYAVVVLAVIAIAMITNWIAFARKHYQGPRIQECLVK</sequence>
<organism evidence="8 9">
    <name type="scientific">Trichoderma cornu-damae</name>
    <dbReference type="NCBI Taxonomy" id="654480"/>
    <lineage>
        <taxon>Eukaryota</taxon>
        <taxon>Fungi</taxon>
        <taxon>Dikarya</taxon>
        <taxon>Ascomycota</taxon>
        <taxon>Pezizomycotina</taxon>
        <taxon>Sordariomycetes</taxon>
        <taxon>Hypocreomycetidae</taxon>
        <taxon>Hypocreales</taxon>
        <taxon>Hypocreaceae</taxon>
        <taxon>Trichoderma</taxon>
    </lineage>
</organism>
<feature type="transmembrane region" description="Helical" evidence="7">
    <location>
        <begin position="405"/>
        <end position="427"/>
    </location>
</feature>